<dbReference type="EMBL" id="JAINUF010000003">
    <property type="protein sequence ID" value="KAJ8370881.1"/>
    <property type="molecule type" value="Genomic_DNA"/>
</dbReference>
<comment type="caution">
    <text evidence="2">The sequence shown here is derived from an EMBL/GenBank/DDBJ whole genome shotgun (WGS) entry which is preliminary data.</text>
</comment>
<name>A0A9Q1G155_SYNKA</name>
<proteinExistence type="predicted"/>
<gene>
    <name evidence="2" type="ORF">SKAU_G00109090</name>
</gene>
<dbReference type="AlphaFoldDB" id="A0A9Q1G155"/>
<feature type="compositionally biased region" description="Polar residues" evidence="1">
    <location>
        <begin position="60"/>
        <end position="71"/>
    </location>
</feature>
<dbReference type="Proteomes" id="UP001152622">
    <property type="component" value="Chromosome 3"/>
</dbReference>
<organism evidence="2 3">
    <name type="scientific">Synaphobranchus kaupii</name>
    <name type="common">Kaup's arrowtooth eel</name>
    <dbReference type="NCBI Taxonomy" id="118154"/>
    <lineage>
        <taxon>Eukaryota</taxon>
        <taxon>Metazoa</taxon>
        <taxon>Chordata</taxon>
        <taxon>Craniata</taxon>
        <taxon>Vertebrata</taxon>
        <taxon>Euteleostomi</taxon>
        <taxon>Actinopterygii</taxon>
        <taxon>Neopterygii</taxon>
        <taxon>Teleostei</taxon>
        <taxon>Anguilliformes</taxon>
        <taxon>Synaphobranchidae</taxon>
        <taxon>Synaphobranchus</taxon>
    </lineage>
</organism>
<feature type="region of interest" description="Disordered" evidence="1">
    <location>
        <begin position="1"/>
        <end position="83"/>
    </location>
</feature>
<evidence type="ECO:0000256" key="1">
    <source>
        <dbReference type="SAM" id="MobiDB-lite"/>
    </source>
</evidence>
<sequence>MRPTPPPAHGALTPGSALRYLHTTPDAKRGTLPTERAISRCPPHHCQPPPAQSWGESGIRGQTSASPSHPSSGPVRAENRSLVFTPEAEGAQIFFW</sequence>
<accession>A0A9Q1G155</accession>
<protein>
    <submittedName>
        <fullName evidence="2">Uncharacterized protein</fullName>
    </submittedName>
</protein>
<keyword evidence="3" id="KW-1185">Reference proteome</keyword>
<evidence type="ECO:0000313" key="2">
    <source>
        <dbReference type="EMBL" id="KAJ8370881.1"/>
    </source>
</evidence>
<reference evidence="2" key="1">
    <citation type="journal article" date="2023" name="Science">
        <title>Genome structures resolve the early diversification of teleost fishes.</title>
        <authorList>
            <person name="Parey E."/>
            <person name="Louis A."/>
            <person name="Montfort J."/>
            <person name="Bouchez O."/>
            <person name="Roques C."/>
            <person name="Iampietro C."/>
            <person name="Lluch J."/>
            <person name="Castinel A."/>
            <person name="Donnadieu C."/>
            <person name="Desvignes T."/>
            <person name="Floi Bucao C."/>
            <person name="Jouanno E."/>
            <person name="Wen M."/>
            <person name="Mejri S."/>
            <person name="Dirks R."/>
            <person name="Jansen H."/>
            <person name="Henkel C."/>
            <person name="Chen W.J."/>
            <person name="Zahm M."/>
            <person name="Cabau C."/>
            <person name="Klopp C."/>
            <person name="Thompson A.W."/>
            <person name="Robinson-Rechavi M."/>
            <person name="Braasch I."/>
            <person name="Lecointre G."/>
            <person name="Bobe J."/>
            <person name="Postlethwait J.H."/>
            <person name="Berthelot C."/>
            <person name="Roest Crollius H."/>
            <person name="Guiguen Y."/>
        </authorList>
    </citation>
    <scope>NUCLEOTIDE SEQUENCE</scope>
    <source>
        <strain evidence="2">WJC10195</strain>
    </source>
</reference>
<evidence type="ECO:0000313" key="3">
    <source>
        <dbReference type="Proteomes" id="UP001152622"/>
    </source>
</evidence>